<dbReference type="SUPFAM" id="SSF48452">
    <property type="entry name" value="TPR-like"/>
    <property type="match status" value="1"/>
</dbReference>
<reference evidence="2 3" key="1">
    <citation type="submission" date="2016-10" db="EMBL/GenBank/DDBJ databases">
        <authorList>
            <person name="de Groot N.N."/>
        </authorList>
    </citation>
    <scope>NUCLEOTIDE SEQUENCE [LARGE SCALE GENOMIC DNA]</scope>
    <source>
        <strain evidence="2 3">DSM 44637</strain>
    </source>
</reference>
<feature type="region of interest" description="Disordered" evidence="1">
    <location>
        <begin position="192"/>
        <end position="314"/>
    </location>
</feature>
<organism evidence="2 3">
    <name type="scientific">Amycolatopsis rubida</name>
    <dbReference type="NCBI Taxonomy" id="112413"/>
    <lineage>
        <taxon>Bacteria</taxon>
        <taxon>Bacillati</taxon>
        <taxon>Actinomycetota</taxon>
        <taxon>Actinomycetes</taxon>
        <taxon>Pseudonocardiales</taxon>
        <taxon>Pseudonocardiaceae</taxon>
        <taxon>Amycolatopsis</taxon>
    </lineage>
</organism>
<dbReference type="Gene3D" id="1.25.40.10">
    <property type="entry name" value="Tetratricopeptide repeat domain"/>
    <property type="match status" value="1"/>
</dbReference>
<protein>
    <submittedName>
        <fullName evidence="2">Tetratricopeptide repeat-containing protein</fullName>
    </submittedName>
</protein>
<accession>A0A1I5QM93</accession>
<gene>
    <name evidence="2" type="ORF">SAMN05421854_105378</name>
</gene>
<feature type="compositionally biased region" description="Low complexity" evidence="1">
    <location>
        <begin position="304"/>
        <end position="314"/>
    </location>
</feature>
<evidence type="ECO:0000313" key="3">
    <source>
        <dbReference type="Proteomes" id="UP000199137"/>
    </source>
</evidence>
<name>A0A1I5QM93_9PSEU</name>
<dbReference type="AlphaFoldDB" id="A0A1I5QM93"/>
<proteinExistence type="predicted"/>
<dbReference type="InterPro" id="IPR019734">
    <property type="entry name" value="TPR_rpt"/>
</dbReference>
<evidence type="ECO:0000256" key="1">
    <source>
        <dbReference type="SAM" id="MobiDB-lite"/>
    </source>
</evidence>
<dbReference type="Pfam" id="PF14559">
    <property type="entry name" value="TPR_19"/>
    <property type="match status" value="1"/>
</dbReference>
<sequence length="314" mass="33203">MPSAPREPNTLSAWANLACCQTAQGRPVEAIPLLERTAEVFEETWGAPARDVQDDALAVLAACLDYCTAELGPAQPGRRRKTAPLRALARYEAAAQWLSDEDALCETGEQRDAVRGLLLVVQAETGDPEPAIAPLGELVEKRPGLGECLATVLLKAGQAPEAADLLRQILGEERGRNALLLRSTLARACVESGNPDEAEHSARTVLAGGTPGDTRPSRDTGPSRGPTRRPGGRRDRAGIRGIRAQSSAGRSPSAHRPSGWMAQGVLTAAGRNPRPPENHSAESSSGRTGTGVPSRKCGSRSRKISSNSRIRAAR</sequence>
<dbReference type="EMBL" id="FOWC01000005">
    <property type="protein sequence ID" value="SFP47438.1"/>
    <property type="molecule type" value="Genomic_DNA"/>
</dbReference>
<evidence type="ECO:0000313" key="2">
    <source>
        <dbReference type="EMBL" id="SFP47438.1"/>
    </source>
</evidence>
<dbReference type="STRING" id="112413.SAMN05421854_105378"/>
<dbReference type="Proteomes" id="UP000199137">
    <property type="component" value="Unassembled WGS sequence"/>
</dbReference>
<dbReference type="Pfam" id="PF13176">
    <property type="entry name" value="TPR_7"/>
    <property type="match status" value="1"/>
</dbReference>
<dbReference type="InterPro" id="IPR011990">
    <property type="entry name" value="TPR-like_helical_dom_sf"/>
</dbReference>